<organism evidence="1 2">
    <name type="scientific">Dokdonia ponticola</name>
    <dbReference type="NCBI Taxonomy" id="2041041"/>
    <lineage>
        <taxon>Bacteria</taxon>
        <taxon>Pseudomonadati</taxon>
        <taxon>Bacteroidota</taxon>
        <taxon>Flavobacteriia</taxon>
        <taxon>Flavobacteriales</taxon>
        <taxon>Flavobacteriaceae</taxon>
        <taxon>Dokdonia</taxon>
    </lineage>
</organism>
<evidence type="ECO:0000313" key="1">
    <source>
        <dbReference type="EMBL" id="MFC4634941.1"/>
    </source>
</evidence>
<dbReference type="InterPro" id="IPR011463">
    <property type="entry name" value="DUF1569"/>
</dbReference>
<evidence type="ECO:0000313" key="2">
    <source>
        <dbReference type="Proteomes" id="UP001596043"/>
    </source>
</evidence>
<dbReference type="Gene3D" id="1.20.120.450">
    <property type="entry name" value="dinb family like domain"/>
    <property type="match status" value="1"/>
</dbReference>
<dbReference type="EMBL" id="JBHSFV010000008">
    <property type="protein sequence ID" value="MFC4634941.1"/>
    <property type="molecule type" value="Genomic_DNA"/>
</dbReference>
<gene>
    <name evidence="1" type="ORF">ACFO3O_13555</name>
</gene>
<name>A0ABV9HZJ9_9FLAO</name>
<reference evidence="2" key="1">
    <citation type="journal article" date="2019" name="Int. J. Syst. Evol. Microbiol.">
        <title>The Global Catalogue of Microorganisms (GCM) 10K type strain sequencing project: providing services to taxonomists for standard genome sequencing and annotation.</title>
        <authorList>
            <consortium name="The Broad Institute Genomics Platform"/>
            <consortium name="The Broad Institute Genome Sequencing Center for Infectious Disease"/>
            <person name="Wu L."/>
            <person name="Ma J."/>
        </authorList>
    </citation>
    <scope>NUCLEOTIDE SEQUENCE [LARGE SCALE GENOMIC DNA]</scope>
    <source>
        <strain evidence="2">YJ-61-S</strain>
    </source>
</reference>
<dbReference type="InterPro" id="IPR034660">
    <property type="entry name" value="DinB/YfiT-like"/>
</dbReference>
<dbReference type="RefSeq" id="WP_379979695.1">
    <property type="nucleotide sequence ID" value="NZ_JBHSFV010000008.1"/>
</dbReference>
<sequence>MKSLFDQEAYTEIRTRLNALSEDSERQWGKMTTGQMLRHCQAPLNIILEKEDYGFKPNWLINLLFKKSMYSDKLWKKGLPTAKPLKQTEPRVFTQEKEALEALLDEFDSKRDREEWPIHPSFGKFTKEQYGKMQYKHLDHHLRQFGV</sequence>
<accession>A0ABV9HZJ9</accession>
<protein>
    <submittedName>
        <fullName evidence="1">DUF1569 domain-containing protein</fullName>
    </submittedName>
</protein>
<keyword evidence="2" id="KW-1185">Reference proteome</keyword>
<dbReference type="Proteomes" id="UP001596043">
    <property type="component" value="Unassembled WGS sequence"/>
</dbReference>
<proteinExistence type="predicted"/>
<comment type="caution">
    <text evidence="1">The sequence shown here is derived from an EMBL/GenBank/DDBJ whole genome shotgun (WGS) entry which is preliminary data.</text>
</comment>
<dbReference type="Pfam" id="PF07606">
    <property type="entry name" value="DUF1569"/>
    <property type="match status" value="1"/>
</dbReference>